<dbReference type="EMBL" id="HACA01016718">
    <property type="protein sequence ID" value="CDW34079.1"/>
    <property type="molecule type" value="Transcribed_RNA"/>
</dbReference>
<name>A0A0K2U736_LEPSM</name>
<proteinExistence type="predicted"/>
<evidence type="ECO:0000313" key="1">
    <source>
        <dbReference type="EMBL" id="CDW34079.1"/>
    </source>
</evidence>
<protein>
    <submittedName>
        <fullName evidence="1">Uncharacterized protein</fullName>
    </submittedName>
</protein>
<sequence>MNNWNHRLSLHSILYRVHKHHNFYLSPTPPFHLGRSNSE</sequence>
<accession>A0A0K2U736</accession>
<dbReference type="AlphaFoldDB" id="A0A0K2U736"/>
<reference evidence="1" key="1">
    <citation type="submission" date="2014-05" db="EMBL/GenBank/DDBJ databases">
        <authorList>
            <person name="Chronopoulou M."/>
        </authorList>
    </citation>
    <scope>NUCLEOTIDE SEQUENCE</scope>
    <source>
        <tissue evidence="1">Whole organism</tissue>
    </source>
</reference>
<organism evidence="1">
    <name type="scientific">Lepeophtheirus salmonis</name>
    <name type="common">Salmon louse</name>
    <name type="synonym">Caligus salmonis</name>
    <dbReference type="NCBI Taxonomy" id="72036"/>
    <lineage>
        <taxon>Eukaryota</taxon>
        <taxon>Metazoa</taxon>
        <taxon>Ecdysozoa</taxon>
        <taxon>Arthropoda</taxon>
        <taxon>Crustacea</taxon>
        <taxon>Multicrustacea</taxon>
        <taxon>Hexanauplia</taxon>
        <taxon>Copepoda</taxon>
        <taxon>Siphonostomatoida</taxon>
        <taxon>Caligidae</taxon>
        <taxon>Lepeophtheirus</taxon>
    </lineage>
</organism>